<accession>A0A9W8ZMV2</accession>
<evidence type="ECO:0000256" key="1">
    <source>
        <dbReference type="SAM" id="MobiDB-lite"/>
    </source>
</evidence>
<evidence type="ECO:0000313" key="2">
    <source>
        <dbReference type="EMBL" id="KAJ4413057.1"/>
    </source>
</evidence>
<keyword evidence="3" id="KW-1185">Reference proteome</keyword>
<comment type="caution">
    <text evidence="2">The sequence shown here is derived from an EMBL/GenBank/DDBJ whole genome shotgun (WGS) entry which is preliminary data.</text>
</comment>
<dbReference type="PANTHER" id="PTHR39598:SF1">
    <property type="entry name" value="AUSTINOID BIOSYNTHESIS CLUSTERS PROTEIN F-RELATED"/>
    <property type="match status" value="1"/>
</dbReference>
<dbReference type="Gene3D" id="3.10.450.50">
    <property type="match status" value="1"/>
</dbReference>
<name>A0A9W8ZMV2_9PLEO</name>
<dbReference type="InterPro" id="IPR032710">
    <property type="entry name" value="NTF2-like_dom_sf"/>
</dbReference>
<evidence type="ECO:0008006" key="4">
    <source>
        <dbReference type="Google" id="ProtNLM"/>
    </source>
</evidence>
<proteinExistence type="predicted"/>
<feature type="region of interest" description="Disordered" evidence="1">
    <location>
        <begin position="206"/>
        <end position="230"/>
    </location>
</feature>
<dbReference type="AlphaFoldDB" id="A0A9W8ZMV2"/>
<reference evidence="2" key="1">
    <citation type="submission" date="2022-10" db="EMBL/GenBank/DDBJ databases">
        <title>Tapping the CABI collections for fungal endophytes: first genome assemblies for Collariella, Neodidymelliopsis, Ascochyta clinopodiicola, Didymella pomorum, Didymosphaeria variabile, Neocosmospora piperis and Neocucurbitaria cava.</title>
        <authorList>
            <person name="Hill R."/>
        </authorList>
    </citation>
    <scope>NUCLEOTIDE SEQUENCE</scope>
    <source>
        <strain evidence="2">IMI 355091</strain>
    </source>
</reference>
<gene>
    <name evidence="2" type="ORF">N0V91_000031</name>
</gene>
<evidence type="ECO:0000313" key="3">
    <source>
        <dbReference type="Proteomes" id="UP001140510"/>
    </source>
</evidence>
<organism evidence="2 3">
    <name type="scientific">Didymella pomorum</name>
    <dbReference type="NCBI Taxonomy" id="749634"/>
    <lineage>
        <taxon>Eukaryota</taxon>
        <taxon>Fungi</taxon>
        <taxon>Dikarya</taxon>
        <taxon>Ascomycota</taxon>
        <taxon>Pezizomycotina</taxon>
        <taxon>Dothideomycetes</taxon>
        <taxon>Pleosporomycetidae</taxon>
        <taxon>Pleosporales</taxon>
        <taxon>Pleosporineae</taxon>
        <taxon>Didymellaceae</taxon>
        <taxon>Didymella</taxon>
    </lineage>
</organism>
<dbReference type="SUPFAM" id="SSF54427">
    <property type="entry name" value="NTF2-like"/>
    <property type="match status" value="1"/>
</dbReference>
<dbReference type="EMBL" id="JAPEVA010000001">
    <property type="protein sequence ID" value="KAJ4413057.1"/>
    <property type="molecule type" value="Genomic_DNA"/>
</dbReference>
<dbReference type="InterPro" id="IPR050977">
    <property type="entry name" value="Fungal_Meroterpenoid_Isomerase"/>
</dbReference>
<protein>
    <recommendedName>
        <fullName evidence="4">SnoaL-like domain-containing protein</fullName>
    </recommendedName>
</protein>
<feature type="compositionally biased region" description="Gly residues" evidence="1">
    <location>
        <begin position="214"/>
        <end position="230"/>
    </location>
</feature>
<dbReference type="Proteomes" id="UP001140510">
    <property type="component" value="Unassembled WGS sequence"/>
</dbReference>
<sequence length="230" mass="25305">MSFQEAPKLPKLGELPELPERLAGITRMMASARAKSGPSKERRTADKLVAAYNAMNVDAIIALRTPDCQRVFLPASLKYPPQSNAFFKQNLTAISQIFTSFKIVVDDVIEGFASDGYARIIMYVSAFGESPVGDYRNQYVWKMGFTDDGELIREWSEFVDVGMAQEFYPKLKGEMVRRAAAKEGGPHNQSVEAQVKEAEEHVKVTSGAKTSSGHVGGHYMGMQSGEGGVR</sequence>
<dbReference type="OrthoDB" id="3758478at2759"/>
<dbReference type="PANTHER" id="PTHR39598">
    <property type="entry name" value="AUSTINOL SYNTHESIS PROTEIN F-RELATED"/>
    <property type="match status" value="1"/>
</dbReference>